<dbReference type="PROSITE" id="PS50880">
    <property type="entry name" value="TOPRIM"/>
    <property type="match status" value="1"/>
</dbReference>
<dbReference type="GO" id="GO:1990077">
    <property type="term" value="C:primosome complex"/>
    <property type="evidence" value="ECO:0007669"/>
    <property type="project" value="UniProtKB-KW"/>
</dbReference>
<evidence type="ECO:0000256" key="12">
    <source>
        <dbReference type="HAMAP-Rule" id="MF_00974"/>
    </source>
</evidence>
<dbReference type="SMART" id="SM00493">
    <property type="entry name" value="TOPRIM"/>
    <property type="match status" value="1"/>
</dbReference>
<comment type="cofactor">
    <cofactor evidence="12 13 14">
        <name>Zn(2+)</name>
        <dbReference type="ChEBI" id="CHEBI:29105"/>
    </cofactor>
    <text evidence="12 13 14">Binds 1 zinc ion per monomer.</text>
</comment>
<dbReference type="Gene3D" id="3.90.580.10">
    <property type="entry name" value="Zinc finger, CHC2-type domain"/>
    <property type="match status" value="1"/>
</dbReference>
<dbReference type="InterPro" id="IPR019475">
    <property type="entry name" value="DNA_primase_DnaB-bd"/>
</dbReference>
<keyword evidence="3 12" id="KW-0808">Transferase</keyword>
<dbReference type="InterPro" id="IPR050219">
    <property type="entry name" value="DnaG_primase"/>
</dbReference>
<evidence type="ECO:0000256" key="8">
    <source>
        <dbReference type="ARBA" id="ARBA00022833"/>
    </source>
</evidence>
<dbReference type="GO" id="GO:0003899">
    <property type="term" value="F:DNA-directed RNA polymerase activity"/>
    <property type="evidence" value="ECO:0007669"/>
    <property type="project" value="UniProtKB-UniRule"/>
</dbReference>
<sequence>MEDNVSKIKDRLDIVDVISGYLKLQKAGMNFKARCPFHNEKTPSFVVSPERQVWHCFGCSKGGDMFGFVKEIEGVEFIDALRVLAAKAGIELRSFDPAVKDDKVRLYEVCESATKFFEKQFLSNAGKRALEYLQGRGVDDNTVKEFRLGFAPNDWNALGTFLRDCGYSENETVEAGLAIKRNDGSGAYDRFRSRIMFPISDLNGQVAGFTGRIFESDDKEAAKYINTPQTRIYDKGRILYGLDKAKMDIKRADQCVLVEGNMDALMSHQAGVKNVVASSGTALTPNHLTLLHRYTTNLGFCFDADQAGAMATRRGIGLALSRDFNIKVVEINDKECKDPADLVNKNSAAWSETVGQAKPVLEFYFNKAKAGFDPDSVESKKSVISALAPFLKRLTSQVERDHWLTRLAFFLRTKEEAIEADVAVAKDDLEAYAANDQKIKPGSPVASSESPVQADPLNETLLSLVMKNPALFKEELKNINTELLDLETAKAIIGLAGADFTNLGNLLKEFREKEQSYKLEFAYIDSQEKWKDKKDEELKIEFIRCLNKLEERRLRLKLEKIGFEMRAENDKEKKLALAADANKILNRLGEIQKI</sequence>
<dbReference type="CDD" id="cd03364">
    <property type="entry name" value="TOPRIM_DnaG_primases"/>
    <property type="match status" value="1"/>
</dbReference>
<keyword evidence="11 12" id="KW-0804">Transcription</keyword>
<evidence type="ECO:0000256" key="13">
    <source>
        <dbReference type="PIRNR" id="PIRNR002811"/>
    </source>
</evidence>
<dbReference type="GO" id="GO:0000428">
    <property type="term" value="C:DNA-directed RNA polymerase complex"/>
    <property type="evidence" value="ECO:0007669"/>
    <property type="project" value="UniProtKB-KW"/>
</dbReference>
<evidence type="ECO:0000256" key="2">
    <source>
        <dbReference type="ARBA" id="ARBA00022515"/>
    </source>
</evidence>
<comment type="caution">
    <text evidence="16">The sequence shown here is derived from an EMBL/GenBank/DDBJ whole genome shotgun (WGS) entry which is preliminary data.</text>
</comment>
<dbReference type="InterPro" id="IPR030846">
    <property type="entry name" value="DnaG_bac"/>
</dbReference>
<proteinExistence type="inferred from homology"/>
<name>A0A1F8HBX4_9BACT</name>
<dbReference type="Pfam" id="PF01807">
    <property type="entry name" value="Zn_ribbon_DnaG"/>
    <property type="match status" value="1"/>
</dbReference>
<evidence type="ECO:0000256" key="1">
    <source>
        <dbReference type="ARBA" id="ARBA00022478"/>
    </source>
</evidence>
<dbReference type="InterPro" id="IPR006171">
    <property type="entry name" value="TOPRIM_dom"/>
</dbReference>
<dbReference type="InterPro" id="IPR036977">
    <property type="entry name" value="DNA_primase_Znf_CHC2"/>
</dbReference>
<keyword evidence="10 12" id="KW-0238">DNA-binding</keyword>
<comment type="catalytic activity">
    <reaction evidence="12">
        <text>ssDNA + n NTP = ssDNA/pppN(pN)n-1 hybrid + (n-1) diphosphate.</text>
        <dbReference type="EC" id="2.7.7.101"/>
    </reaction>
</comment>
<dbReference type="InterPro" id="IPR002694">
    <property type="entry name" value="Znf_CHC2"/>
</dbReference>
<organism evidence="16 17">
    <name type="scientific">Candidatus Yanofskybacteria bacterium RIFCSPLOWO2_12_FULL_43_11b</name>
    <dbReference type="NCBI Taxonomy" id="1802710"/>
    <lineage>
        <taxon>Bacteria</taxon>
        <taxon>Candidatus Yanofskyibacteriota</taxon>
    </lineage>
</organism>
<dbReference type="InterPro" id="IPR037068">
    <property type="entry name" value="DNA_primase_core_N_sf"/>
</dbReference>
<evidence type="ECO:0000313" key="16">
    <source>
        <dbReference type="EMBL" id="OGN34426.1"/>
    </source>
</evidence>
<evidence type="ECO:0000313" key="17">
    <source>
        <dbReference type="Proteomes" id="UP000177745"/>
    </source>
</evidence>
<comment type="domain">
    <text evidence="12">Contains an N-terminal zinc-binding domain, a central core domain that contains the primase activity, and a C-terminal DnaB-binding domain.</text>
</comment>
<dbReference type="PANTHER" id="PTHR30313">
    <property type="entry name" value="DNA PRIMASE"/>
    <property type="match status" value="1"/>
</dbReference>
<comment type="function">
    <text evidence="12 13">RNA polymerase that catalyzes the synthesis of short RNA molecules used as primers for DNA polymerase during DNA replication.</text>
</comment>
<gene>
    <name evidence="12" type="primary">dnaG</name>
    <name evidence="16" type="ORF">A3G51_03515</name>
</gene>
<dbReference type="Proteomes" id="UP000177745">
    <property type="component" value="Unassembled WGS sequence"/>
</dbReference>
<comment type="similarity">
    <text evidence="12 13">Belongs to the DnaG primase family.</text>
</comment>
<dbReference type="PANTHER" id="PTHR30313:SF2">
    <property type="entry name" value="DNA PRIMASE"/>
    <property type="match status" value="1"/>
</dbReference>
<dbReference type="SUPFAM" id="SSF56731">
    <property type="entry name" value="DNA primase core"/>
    <property type="match status" value="1"/>
</dbReference>
<dbReference type="FunFam" id="3.90.580.10:FF:000001">
    <property type="entry name" value="DNA primase"/>
    <property type="match status" value="1"/>
</dbReference>
<keyword evidence="2 12" id="KW-0639">Primosome</keyword>
<dbReference type="NCBIfam" id="TIGR01391">
    <property type="entry name" value="dnaG"/>
    <property type="match status" value="1"/>
</dbReference>
<dbReference type="EMBL" id="MGKY01000001">
    <property type="protein sequence ID" value="OGN34426.1"/>
    <property type="molecule type" value="Genomic_DNA"/>
</dbReference>
<dbReference type="AlphaFoldDB" id="A0A1F8HBX4"/>
<feature type="zinc finger region" description="CHC2-type" evidence="12 14">
    <location>
        <begin position="35"/>
        <end position="59"/>
    </location>
</feature>
<accession>A0A1F8HBX4</accession>
<dbReference type="GO" id="GO:0008270">
    <property type="term" value="F:zinc ion binding"/>
    <property type="evidence" value="ECO:0007669"/>
    <property type="project" value="UniProtKB-UniRule"/>
</dbReference>
<keyword evidence="4 12" id="KW-0548">Nucleotidyltransferase</keyword>
<dbReference type="GO" id="GO:0006269">
    <property type="term" value="P:DNA replication, synthesis of primer"/>
    <property type="evidence" value="ECO:0007669"/>
    <property type="project" value="UniProtKB-UniRule"/>
</dbReference>
<keyword evidence="8 12" id="KW-0862">Zinc</keyword>
<evidence type="ECO:0000256" key="4">
    <source>
        <dbReference type="ARBA" id="ARBA00022695"/>
    </source>
</evidence>
<dbReference type="HAMAP" id="MF_00974">
    <property type="entry name" value="DNA_primase_DnaG"/>
    <property type="match status" value="1"/>
</dbReference>
<keyword evidence="5 12" id="KW-0235">DNA replication</keyword>
<dbReference type="InterPro" id="IPR013264">
    <property type="entry name" value="DNAG_N"/>
</dbReference>
<keyword evidence="9" id="KW-0460">Magnesium</keyword>
<evidence type="ECO:0000256" key="7">
    <source>
        <dbReference type="ARBA" id="ARBA00022771"/>
    </source>
</evidence>
<evidence type="ECO:0000256" key="10">
    <source>
        <dbReference type="ARBA" id="ARBA00023125"/>
    </source>
</evidence>
<dbReference type="InterPro" id="IPR034151">
    <property type="entry name" value="TOPRIM_DnaG_bac"/>
</dbReference>
<dbReference type="EC" id="2.7.7.101" evidence="12"/>
<dbReference type="InterPro" id="IPR006295">
    <property type="entry name" value="DNA_primase_DnaG"/>
</dbReference>
<evidence type="ECO:0000256" key="6">
    <source>
        <dbReference type="ARBA" id="ARBA00022723"/>
    </source>
</evidence>
<dbReference type="SUPFAM" id="SSF57783">
    <property type="entry name" value="Zinc beta-ribbon"/>
    <property type="match status" value="1"/>
</dbReference>
<evidence type="ECO:0000256" key="5">
    <source>
        <dbReference type="ARBA" id="ARBA00022705"/>
    </source>
</evidence>
<evidence type="ECO:0000256" key="11">
    <source>
        <dbReference type="ARBA" id="ARBA00023163"/>
    </source>
</evidence>
<feature type="domain" description="Toprim" evidence="15">
    <location>
        <begin position="253"/>
        <end position="334"/>
    </location>
</feature>
<dbReference type="Pfam" id="PF10410">
    <property type="entry name" value="DnaB_bind"/>
    <property type="match status" value="1"/>
</dbReference>
<keyword evidence="7 12" id="KW-0863">Zinc-finger</keyword>
<dbReference type="Pfam" id="PF13155">
    <property type="entry name" value="Toprim_2"/>
    <property type="match status" value="1"/>
</dbReference>
<dbReference type="GO" id="GO:0005737">
    <property type="term" value="C:cytoplasm"/>
    <property type="evidence" value="ECO:0007669"/>
    <property type="project" value="TreeGrafter"/>
</dbReference>
<evidence type="ECO:0000256" key="9">
    <source>
        <dbReference type="ARBA" id="ARBA00022842"/>
    </source>
</evidence>
<keyword evidence="1 12" id="KW-0240">DNA-directed RNA polymerase</keyword>
<reference evidence="16 17" key="1">
    <citation type="journal article" date="2016" name="Nat. Commun.">
        <title>Thousands of microbial genomes shed light on interconnected biogeochemical processes in an aquifer system.</title>
        <authorList>
            <person name="Anantharaman K."/>
            <person name="Brown C.T."/>
            <person name="Hug L.A."/>
            <person name="Sharon I."/>
            <person name="Castelle C.J."/>
            <person name="Probst A.J."/>
            <person name="Thomas B.C."/>
            <person name="Singh A."/>
            <person name="Wilkins M.J."/>
            <person name="Karaoz U."/>
            <person name="Brodie E.L."/>
            <person name="Williams K.H."/>
            <person name="Hubbard S.S."/>
            <person name="Banfield J.F."/>
        </authorList>
    </citation>
    <scope>NUCLEOTIDE SEQUENCE [LARGE SCALE GENOMIC DNA]</scope>
</reference>
<dbReference type="GO" id="GO:0003677">
    <property type="term" value="F:DNA binding"/>
    <property type="evidence" value="ECO:0007669"/>
    <property type="project" value="UniProtKB-KW"/>
</dbReference>
<evidence type="ECO:0000256" key="3">
    <source>
        <dbReference type="ARBA" id="ARBA00022679"/>
    </source>
</evidence>
<dbReference type="Gene3D" id="3.90.980.10">
    <property type="entry name" value="DNA primase, catalytic core, N-terminal domain"/>
    <property type="match status" value="1"/>
</dbReference>
<keyword evidence="6 12" id="KW-0479">Metal-binding</keyword>
<comment type="subunit">
    <text evidence="12">Monomer. Interacts with DnaB.</text>
</comment>
<evidence type="ECO:0000256" key="14">
    <source>
        <dbReference type="PIRSR" id="PIRSR002811-1"/>
    </source>
</evidence>
<dbReference type="PIRSF" id="PIRSF002811">
    <property type="entry name" value="DnaG"/>
    <property type="match status" value="1"/>
</dbReference>
<dbReference type="Gene3D" id="3.40.1360.10">
    <property type="match status" value="1"/>
</dbReference>
<dbReference type="SMART" id="SM00400">
    <property type="entry name" value="ZnF_CHCC"/>
    <property type="match status" value="1"/>
</dbReference>
<evidence type="ECO:0000259" key="15">
    <source>
        <dbReference type="PROSITE" id="PS50880"/>
    </source>
</evidence>
<protein>
    <recommendedName>
        <fullName evidence="12 13">DNA primase</fullName>
        <ecNumber evidence="12">2.7.7.101</ecNumber>
    </recommendedName>
</protein>
<dbReference type="Pfam" id="PF08275">
    <property type="entry name" value="DNAG_N"/>
    <property type="match status" value="1"/>
</dbReference>